<reference evidence="2 3" key="1">
    <citation type="submission" date="2017-11" db="EMBL/GenBank/DDBJ databases">
        <title>Evolution of Phototrophy in the Chloroflexi Phylum Driven by Horizontal Gene Transfer.</title>
        <authorList>
            <person name="Ward L.M."/>
            <person name="Hemp J."/>
            <person name="Shih P.M."/>
            <person name="Mcglynn S.E."/>
            <person name="Fischer W."/>
        </authorList>
    </citation>
    <scope>NUCLEOTIDE SEQUENCE [LARGE SCALE GENOMIC DNA]</scope>
    <source>
        <strain evidence="2">JP3_7</strain>
    </source>
</reference>
<evidence type="ECO:0000313" key="3">
    <source>
        <dbReference type="Proteomes" id="UP000230790"/>
    </source>
</evidence>
<sequence length="151" mass="15447">MCCASCRVRSGVIAGIEDYGNKMGIPATSGAMAYDAGDVANPLVYGGCVGIAPVNAHPRPRTLCSPNRSRSVISNAPPKLIGGRSPASRRDGASNPYSGASINSAPHPRCTSHAVSAPGGSTASRVSVRILLARTAAFFVLPLARKSKSAR</sequence>
<gene>
    <name evidence="2" type="ORF">CUN48_11175</name>
</gene>
<comment type="caution">
    <text evidence="2">The sequence shown here is derived from an EMBL/GenBank/DDBJ whole genome shotgun (WGS) entry which is preliminary data.</text>
</comment>
<dbReference type="GO" id="GO:0004642">
    <property type="term" value="F:phosphoribosylformylglycinamidine synthase activity"/>
    <property type="evidence" value="ECO:0007669"/>
    <property type="project" value="InterPro"/>
</dbReference>
<dbReference type="InterPro" id="IPR010074">
    <property type="entry name" value="PRibForGlyAmidine_synth_PurL"/>
</dbReference>
<name>A0A2M8QAX5_9CHLR</name>
<dbReference type="EMBL" id="PGTN01000079">
    <property type="protein sequence ID" value="PJF46945.1"/>
    <property type="molecule type" value="Genomic_DNA"/>
</dbReference>
<dbReference type="Proteomes" id="UP000230790">
    <property type="component" value="Unassembled WGS sequence"/>
</dbReference>
<feature type="region of interest" description="Disordered" evidence="1">
    <location>
        <begin position="66"/>
        <end position="121"/>
    </location>
</feature>
<organism evidence="2 3">
    <name type="scientific">Candidatus Thermofonsia Clade 3 bacterium</name>
    <dbReference type="NCBI Taxonomy" id="2364212"/>
    <lineage>
        <taxon>Bacteria</taxon>
        <taxon>Bacillati</taxon>
        <taxon>Chloroflexota</taxon>
        <taxon>Candidatus Thermofontia</taxon>
        <taxon>Candidatus Thermofonsia Clade 3</taxon>
    </lineage>
</organism>
<evidence type="ECO:0000256" key="1">
    <source>
        <dbReference type="SAM" id="MobiDB-lite"/>
    </source>
</evidence>
<dbReference type="Gene3D" id="3.30.1330.10">
    <property type="entry name" value="PurM-like, N-terminal domain"/>
    <property type="match status" value="1"/>
</dbReference>
<dbReference type="GO" id="GO:0006189">
    <property type="term" value="P:'de novo' IMP biosynthetic process"/>
    <property type="evidence" value="ECO:0007669"/>
    <property type="project" value="InterPro"/>
</dbReference>
<dbReference type="SUPFAM" id="SSF55326">
    <property type="entry name" value="PurM N-terminal domain-like"/>
    <property type="match status" value="1"/>
</dbReference>
<proteinExistence type="predicted"/>
<accession>A0A2M8QAX5</accession>
<dbReference type="PANTHER" id="PTHR43555:SF1">
    <property type="entry name" value="PHOSPHORIBOSYLFORMYLGLYCINAMIDINE SYNTHASE SUBUNIT PURL"/>
    <property type="match status" value="1"/>
</dbReference>
<feature type="compositionally biased region" description="Polar residues" evidence="1">
    <location>
        <begin position="95"/>
        <end position="104"/>
    </location>
</feature>
<dbReference type="AlphaFoldDB" id="A0A2M8QAX5"/>
<protein>
    <submittedName>
        <fullName evidence="2">Uncharacterized protein</fullName>
    </submittedName>
</protein>
<dbReference type="PANTHER" id="PTHR43555">
    <property type="entry name" value="PHOSPHORIBOSYLFORMYLGLYCINAMIDINE SYNTHASE SUBUNIT PURL"/>
    <property type="match status" value="1"/>
</dbReference>
<dbReference type="InterPro" id="IPR036921">
    <property type="entry name" value="PurM-like_N_sf"/>
</dbReference>
<evidence type="ECO:0000313" key="2">
    <source>
        <dbReference type="EMBL" id="PJF46945.1"/>
    </source>
</evidence>